<accession>A0A6G8AMR7</accession>
<dbReference type="KEGG" id="vah:G7081_04485"/>
<dbReference type="NCBIfam" id="NF040897">
    <property type="entry name" value="SPJ_0845_Nterm"/>
    <property type="match status" value="1"/>
</dbReference>
<dbReference type="Proteomes" id="UP000500890">
    <property type="component" value="Chromosome"/>
</dbReference>
<organism evidence="1 2">
    <name type="scientific">Vagococcus coleopterorum</name>
    <dbReference type="NCBI Taxonomy" id="2714946"/>
    <lineage>
        <taxon>Bacteria</taxon>
        <taxon>Bacillati</taxon>
        <taxon>Bacillota</taxon>
        <taxon>Bacilli</taxon>
        <taxon>Lactobacillales</taxon>
        <taxon>Enterococcaceae</taxon>
        <taxon>Vagococcus</taxon>
    </lineage>
</organism>
<dbReference type="AlphaFoldDB" id="A0A6G8AMR7"/>
<gene>
    <name evidence="1" type="ORF">G7081_04485</name>
</gene>
<keyword evidence="2" id="KW-1185">Reference proteome</keyword>
<protein>
    <submittedName>
        <fullName evidence="1">Uncharacterized protein</fullName>
    </submittedName>
</protein>
<reference evidence="1 2" key="1">
    <citation type="submission" date="2020-03" db="EMBL/GenBank/DDBJ databases">
        <title>Vagococcus sp. nov., isolated from beetles.</title>
        <authorList>
            <person name="Hyun D.-W."/>
            <person name="Bae J.-W."/>
        </authorList>
    </citation>
    <scope>NUCLEOTIDE SEQUENCE [LARGE SCALE GENOMIC DNA]</scope>
    <source>
        <strain evidence="1 2">HDW17A</strain>
    </source>
</reference>
<evidence type="ECO:0000313" key="1">
    <source>
        <dbReference type="EMBL" id="QIL46374.1"/>
    </source>
</evidence>
<evidence type="ECO:0000313" key="2">
    <source>
        <dbReference type="Proteomes" id="UP000500890"/>
    </source>
</evidence>
<dbReference type="InterPro" id="IPR047909">
    <property type="entry name" value="SPJ_0845-like_N"/>
</dbReference>
<dbReference type="EMBL" id="CP049886">
    <property type="protein sequence ID" value="QIL46374.1"/>
    <property type="molecule type" value="Genomic_DNA"/>
</dbReference>
<sequence>MGLKFKKDDFLEKKFEDFGLDSLLSDVDQRANEAKLAAEKFIEKEQEQLAKKKDEKKGQ</sequence>
<dbReference type="RefSeq" id="WP_166007763.1">
    <property type="nucleotide sequence ID" value="NZ_CP049886.1"/>
</dbReference>
<proteinExistence type="predicted"/>
<name>A0A6G8AMR7_9ENTE</name>